<dbReference type="KEGG" id="mez:Mtc_0100"/>
<keyword evidence="1" id="KW-0812">Transmembrane</keyword>
<dbReference type="STRING" id="1041930.Mtc_0100"/>
<evidence type="ECO:0000313" key="2">
    <source>
        <dbReference type="EMBL" id="AFC98873.1"/>
    </source>
</evidence>
<name>H8I6I1_METCZ</name>
<protein>
    <submittedName>
        <fullName evidence="2">Uncharacterized protein</fullName>
    </submittedName>
</protein>
<keyword evidence="1" id="KW-0472">Membrane</keyword>
<keyword evidence="3" id="KW-1185">Reference proteome</keyword>
<feature type="transmembrane region" description="Helical" evidence="1">
    <location>
        <begin position="32"/>
        <end position="51"/>
    </location>
</feature>
<keyword evidence="1" id="KW-1133">Transmembrane helix</keyword>
<evidence type="ECO:0000313" key="3">
    <source>
        <dbReference type="Proteomes" id="UP000005233"/>
    </source>
</evidence>
<dbReference type="HOGENOM" id="CLU_2340152_0_0_2"/>
<dbReference type="Proteomes" id="UP000005233">
    <property type="component" value="Chromosome"/>
</dbReference>
<proteinExistence type="predicted"/>
<sequence>MKAGRQAVSSYIDSISKKSPSYRVIRVPMSKIYLGVFDVIVIWALGLKDIYVTTLELSSLALLMAIGGILFYAGRNYYISLDEEPRRGYSISTWQGR</sequence>
<dbReference type="RefSeq" id="WP_014404712.1">
    <property type="nucleotide sequence ID" value="NC_017034.1"/>
</dbReference>
<accession>H8I6I1</accession>
<dbReference type="EMBL" id="CP003243">
    <property type="protein sequence ID" value="AFC98873.1"/>
    <property type="molecule type" value="Genomic_DNA"/>
</dbReference>
<dbReference type="GeneID" id="11970859"/>
<organism evidence="2 3">
    <name type="scientific">Methanocella conradii (strain DSM 24694 / JCM 17849 / CGMCC 1.5162 / HZ254)</name>
    <dbReference type="NCBI Taxonomy" id="1041930"/>
    <lineage>
        <taxon>Archaea</taxon>
        <taxon>Methanobacteriati</taxon>
        <taxon>Methanobacteriota</taxon>
        <taxon>Stenosarchaea group</taxon>
        <taxon>Methanomicrobia</taxon>
        <taxon>Methanocellales</taxon>
        <taxon>Methanocellaceae</taxon>
        <taxon>Methanocella</taxon>
    </lineage>
</organism>
<gene>
    <name evidence="2" type="ordered locus">Mtc_0100</name>
</gene>
<evidence type="ECO:0000256" key="1">
    <source>
        <dbReference type="SAM" id="Phobius"/>
    </source>
</evidence>
<reference evidence="2 3" key="1">
    <citation type="journal article" date="2012" name="J. Bacteriol.">
        <title>Complete genome sequence of a thermophilic methanogen, Methanocella conradii HZ254, isolated from Chinese rice field soil.</title>
        <authorList>
            <person name="Lu Z."/>
            <person name="Lu Y."/>
        </authorList>
    </citation>
    <scope>NUCLEOTIDE SEQUENCE [LARGE SCALE GENOMIC DNA]</scope>
    <source>
        <strain evidence="3">DSM 24694 / JCM 17849 / CGMCC 1.5162 / HZ254</strain>
    </source>
</reference>
<dbReference type="AlphaFoldDB" id="H8I6I1"/>
<feature type="transmembrane region" description="Helical" evidence="1">
    <location>
        <begin position="57"/>
        <end position="78"/>
    </location>
</feature>